<evidence type="ECO:0000313" key="1">
    <source>
        <dbReference type="EMBL" id="EGG30249.1"/>
    </source>
</evidence>
<name>F3L0D9_9GAMM</name>
<keyword evidence="2" id="KW-1185">Reference proteome</keyword>
<evidence type="ECO:0008006" key="3">
    <source>
        <dbReference type="Google" id="ProtNLM"/>
    </source>
</evidence>
<dbReference type="AlphaFoldDB" id="F3L0D9"/>
<dbReference type="eggNOG" id="ENOG502ZY02">
    <property type="taxonomic scope" value="Bacteria"/>
</dbReference>
<reference evidence="1 2" key="1">
    <citation type="journal article" date="2011" name="J. Bacteriol.">
        <title>Genome sequence of strain IMCC3088, a proteorhodopsin-containing marine bacterium belonging to the OM60/NOR5 clade.</title>
        <authorList>
            <person name="Jang Y."/>
            <person name="Oh H.M."/>
            <person name="Kang I."/>
            <person name="Lee K."/>
            <person name="Yang S.J."/>
            <person name="Cho J.C."/>
        </authorList>
    </citation>
    <scope>NUCLEOTIDE SEQUENCE [LARGE SCALE GENOMIC DNA]</scope>
    <source>
        <strain evidence="1 2">IMCC3088</strain>
    </source>
</reference>
<accession>F3L0D9</accession>
<dbReference type="Proteomes" id="UP000005615">
    <property type="component" value="Unassembled WGS sequence"/>
</dbReference>
<evidence type="ECO:0000313" key="2">
    <source>
        <dbReference type="Proteomes" id="UP000005615"/>
    </source>
</evidence>
<dbReference type="EMBL" id="AEIG01000020">
    <property type="protein sequence ID" value="EGG30249.1"/>
    <property type="molecule type" value="Genomic_DNA"/>
</dbReference>
<organism evidence="1 2">
    <name type="scientific">Aequoribacter fuscus</name>
    <dbReference type="NCBI Taxonomy" id="2518989"/>
    <lineage>
        <taxon>Bacteria</taxon>
        <taxon>Pseudomonadati</taxon>
        <taxon>Pseudomonadota</taxon>
        <taxon>Gammaproteobacteria</taxon>
        <taxon>Cellvibrionales</taxon>
        <taxon>Halieaceae</taxon>
        <taxon>Aequoribacter</taxon>
    </lineage>
</organism>
<dbReference type="STRING" id="2518989.IMCC3088_855"/>
<dbReference type="PROSITE" id="PS51257">
    <property type="entry name" value="PROKAR_LIPOPROTEIN"/>
    <property type="match status" value="1"/>
</dbReference>
<comment type="caution">
    <text evidence="1">The sequence shown here is derived from an EMBL/GenBank/DDBJ whole genome shotgun (WGS) entry which is preliminary data.</text>
</comment>
<gene>
    <name evidence="1" type="ORF">IMCC3088_855</name>
</gene>
<proteinExistence type="predicted"/>
<dbReference type="RefSeq" id="WP_009575152.1">
    <property type="nucleotide sequence ID" value="NZ_AEIG01000020.1"/>
</dbReference>
<sequence>MNTSKLIQVMSLTAVMFVLQGCVTAKIDEMTYNPPEAGVGASSVVLLGRRHASNYDTERDFVQCVRNHIQGKDDTIDIVDEAQFLDALYPWFEPRTAPMHPGAIRELLAQPAVASKIQALDTQYMIWIDGNTERTDASGSMTCGVGPTGAGCFGFGTWSDESNYEAVIWDFSNQAEVGRINTSTSGQSYMPAVVVPIPIIAPVQGTACDGIGEQLLQFLSAKY</sequence>
<protein>
    <recommendedName>
        <fullName evidence="3">Lipoprotein</fullName>
    </recommendedName>
</protein>